<comment type="caution">
    <text evidence="6">The sequence shown here is derived from an EMBL/GenBank/DDBJ whole genome shotgun (WGS) entry which is preliminary data.</text>
</comment>
<evidence type="ECO:0000256" key="4">
    <source>
        <dbReference type="PIRSR" id="PIRSR006806-1"/>
    </source>
</evidence>
<organism evidence="6 7">
    <name type="scientific">Methylobacterium oryzihabitans</name>
    <dbReference type="NCBI Taxonomy" id="2499852"/>
    <lineage>
        <taxon>Bacteria</taxon>
        <taxon>Pseudomonadati</taxon>
        <taxon>Pseudomonadota</taxon>
        <taxon>Alphaproteobacteria</taxon>
        <taxon>Hyphomicrobiales</taxon>
        <taxon>Methylobacteriaceae</taxon>
        <taxon>Methylobacterium</taxon>
    </lineage>
</organism>
<keyword evidence="3 4" id="KW-0067">ATP-binding</keyword>
<comment type="catalytic activity">
    <reaction evidence="5">
        <text>(6S)-5-formyl-5,6,7,8-tetrahydrofolate + ATP = (6R)-5,10-methenyltetrahydrofolate + ADP + phosphate</text>
        <dbReference type="Rhea" id="RHEA:10488"/>
        <dbReference type="ChEBI" id="CHEBI:30616"/>
        <dbReference type="ChEBI" id="CHEBI:43474"/>
        <dbReference type="ChEBI" id="CHEBI:57455"/>
        <dbReference type="ChEBI" id="CHEBI:57457"/>
        <dbReference type="ChEBI" id="CHEBI:456216"/>
        <dbReference type="EC" id="6.3.3.2"/>
    </reaction>
</comment>
<evidence type="ECO:0000256" key="1">
    <source>
        <dbReference type="ARBA" id="ARBA00010638"/>
    </source>
</evidence>
<gene>
    <name evidence="6" type="ORF">EOE48_15695</name>
</gene>
<dbReference type="PANTHER" id="PTHR23407">
    <property type="entry name" value="ATPASE INHIBITOR/5-FORMYLTETRAHYDROFOLATE CYCLO-LIGASE"/>
    <property type="match status" value="1"/>
</dbReference>
<dbReference type="Gene3D" id="3.40.50.10420">
    <property type="entry name" value="NagB/RpiA/CoA transferase-like"/>
    <property type="match status" value="1"/>
</dbReference>
<evidence type="ECO:0000313" key="7">
    <source>
        <dbReference type="Proteomes" id="UP000286997"/>
    </source>
</evidence>
<feature type="binding site" evidence="4">
    <location>
        <begin position="132"/>
        <end position="140"/>
    </location>
    <ligand>
        <name>ATP</name>
        <dbReference type="ChEBI" id="CHEBI:30616"/>
    </ligand>
</feature>
<dbReference type="EC" id="6.3.3.2" evidence="5"/>
<dbReference type="GO" id="GO:0030272">
    <property type="term" value="F:5-formyltetrahydrofolate cyclo-ligase activity"/>
    <property type="evidence" value="ECO:0007669"/>
    <property type="project" value="UniProtKB-EC"/>
</dbReference>
<accession>A0A3S2V6K7</accession>
<name>A0A3S2V6K7_9HYPH</name>
<dbReference type="InterPro" id="IPR037171">
    <property type="entry name" value="NagB/RpiA_transferase-like"/>
</dbReference>
<proteinExistence type="inferred from homology"/>
<dbReference type="OrthoDB" id="9801938at2"/>
<evidence type="ECO:0000313" key="6">
    <source>
        <dbReference type="EMBL" id="RVU16901.1"/>
    </source>
</evidence>
<dbReference type="Pfam" id="PF01812">
    <property type="entry name" value="5-FTHF_cyc-lig"/>
    <property type="match status" value="1"/>
</dbReference>
<keyword evidence="5" id="KW-0479">Metal-binding</keyword>
<dbReference type="PIRSF" id="PIRSF006806">
    <property type="entry name" value="FTHF_cligase"/>
    <property type="match status" value="1"/>
</dbReference>
<protein>
    <recommendedName>
        <fullName evidence="5">5-formyltetrahydrofolate cyclo-ligase</fullName>
        <ecNumber evidence="5">6.3.3.2</ecNumber>
    </recommendedName>
</protein>
<evidence type="ECO:0000256" key="3">
    <source>
        <dbReference type="ARBA" id="ARBA00022840"/>
    </source>
</evidence>
<comment type="similarity">
    <text evidence="1 5">Belongs to the 5-formyltetrahydrofolate cyclo-ligase family.</text>
</comment>
<keyword evidence="5" id="KW-0460">Magnesium</keyword>
<dbReference type="EMBL" id="SACP01000014">
    <property type="protein sequence ID" value="RVU16901.1"/>
    <property type="molecule type" value="Genomic_DNA"/>
</dbReference>
<dbReference type="NCBIfam" id="TIGR02727">
    <property type="entry name" value="MTHFS_bact"/>
    <property type="match status" value="1"/>
</dbReference>
<keyword evidence="7" id="KW-1185">Reference proteome</keyword>
<dbReference type="GO" id="GO:0005524">
    <property type="term" value="F:ATP binding"/>
    <property type="evidence" value="ECO:0007669"/>
    <property type="project" value="UniProtKB-KW"/>
</dbReference>
<feature type="binding site" evidence="4">
    <location>
        <position position="59"/>
    </location>
    <ligand>
        <name>substrate</name>
    </ligand>
</feature>
<reference evidence="6 7" key="1">
    <citation type="submission" date="2019-01" db="EMBL/GenBank/DDBJ databases">
        <authorList>
            <person name="Chen W.-M."/>
        </authorList>
    </citation>
    <scope>NUCLEOTIDE SEQUENCE [LARGE SCALE GENOMIC DNA]</scope>
    <source>
        <strain evidence="6 7">TER-1</strain>
    </source>
</reference>
<evidence type="ECO:0000256" key="2">
    <source>
        <dbReference type="ARBA" id="ARBA00022741"/>
    </source>
</evidence>
<dbReference type="AlphaFoldDB" id="A0A3S2V6K7"/>
<keyword evidence="2 4" id="KW-0547">Nucleotide-binding</keyword>
<sequence length="191" mass="20321">MSDPSADKAALRRLALARRDALAPGTRAAASARVADLVLALPDLARHGLVGAYWPIRSELDLRPLLLRLRARGQAVALPQVTPDGLVFRLVGEGEALARGGFGLSEPGPDAPAVRPRALLVPLAAFDRRGHRIGYGKGYYDRALADLERDGPLDAVGVAFAAQEVAQVPDHPYDRRLGRIVTEDGVIETGA</sequence>
<dbReference type="GO" id="GO:0046872">
    <property type="term" value="F:metal ion binding"/>
    <property type="evidence" value="ECO:0007669"/>
    <property type="project" value="UniProtKB-KW"/>
</dbReference>
<evidence type="ECO:0000256" key="5">
    <source>
        <dbReference type="RuleBase" id="RU361279"/>
    </source>
</evidence>
<dbReference type="SUPFAM" id="SSF100950">
    <property type="entry name" value="NagB/RpiA/CoA transferase-like"/>
    <property type="match status" value="1"/>
</dbReference>
<dbReference type="RefSeq" id="WP_127730742.1">
    <property type="nucleotide sequence ID" value="NZ_SACP01000014.1"/>
</dbReference>
<feature type="binding site" evidence="4">
    <location>
        <begin position="8"/>
        <end position="12"/>
    </location>
    <ligand>
        <name>ATP</name>
        <dbReference type="ChEBI" id="CHEBI:30616"/>
    </ligand>
</feature>
<dbReference type="PANTHER" id="PTHR23407:SF1">
    <property type="entry name" value="5-FORMYLTETRAHYDROFOLATE CYCLO-LIGASE"/>
    <property type="match status" value="1"/>
</dbReference>
<dbReference type="GO" id="GO:0035999">
    <property type="term" value="P:tetrahydrofolate interconversion"/>
    <property type="evidence" value="ECO:0007669"/>
    <property type="project" value="TreeGrafter"/>
</dbReference>
<keyword evidence="6" id="KW-0436">Ligase</keyword>
<comment type="cofactor">
    <cofactor evidence="5">
        <name>Mg(2+)</name>
        <dbReference type="ChEBI" id="CHEBI:18420"/>
    </cofactor>
</comment>
<dbReference type="GO" id="GO:0009396">
    <property type="term" value="P:folic acid-containing compound biosynthetic process"/>
    <property type="evidence" value="ECO:0007669"/>
    <property type="project" value="TreeGrafter"/>
</dbReference>
<dbReference type="InterPro" id="IPR002698">
    <property type="entry name" value="FTHF_cligase"/>
</dbReference>
<dbReference type="Proteomes" id="UP000286997">
    <property type="component" value="Unassembled WGS sequence"/>
</dbReference>
<dbReference type="InterPro" id="IPR024185">
    <property type="entry name" value="FTHF_cligase-like_sf"/>
</dbReference>